<comment type="subunit">
    <text evidence="7">Homodimer.</text>
</comment>
<evidence type="ECO:0000256" key="6">
    <source>
        <dbReference type="ARBA" id="ARBA00049157"/>
    </source>
</evidence>
<dbReference type="InterPro" id="IPR011060">
    <property type="entry name" value="RibuloseP-bd_barrel"/>
</dbReference>
<dbReference type="InterPro" id="IPR047596">
    <property type="entry name" value="OMPdecase_bac"/>
</dbReference>
<dbReference type="InterPro" id="IPR013785">
    <property type="entry name" value="Aldolase_TIM"/>
</dbReference>
<evidence type="ECO:0000256" key="4">
    <source>
        <dbReference type="ARBA" id="ARBA00022975"/>
    </source>
</evidence>
<dbReference type="PANTHER" id="PTHR32119">
    <property type="entry name" value="OROTIDINE 5'-PHOSPHATE DECARBOXYLASE"/>
    <property type="match status" value="1"/>
</dbReference>
<dbReference type="SMART" id="SM00934">
    <property type="entry name" value="OMPdecase"/>
    <property type="match status" value="1"/>
</dbReference>
<dbReference type="EMBL" id="CP089982">
    <property type="protein sequence ID" value="WXA99645.1"/>
    <property type="molecule type" value="Genomic_DNA"/>
</dbReference>
<evidence type="ECO:0000256" key="3">
    <source>
        <dbReference type="ARBA" id="ARBA00022793"/>
    </source>
</evidence>
<feature type="domain" description="Orotidine 5'-phosphate decarboxylase" evidence="9">
    <location>
        <begin position="5"/>
        <end position="238"/>
    </location>
</feature>
<dbReference type="NCBIfam" id="NF001273">
    <property type="entry name" value="PRK00230.1"/>
    <property type="match status" value="1"/>
</dbReference>
<dbReference type="InterPro" id="IPR001754">
    <property type="entry name" value="OMPdeCOase_dom"/>
</dbReference>
<comment type="similarity">
    <text evidence="7">Belongs to the OMP decarboxylase family. Type 1 subfamily.</text>
</comment>
<organism evidence="10 11">
    <name type="scientific">Pendulispora brunnea</name>
    <dbReference type="NCBI Taxonomy" id="2905690"/>
    <lineage>
        <taxon>Bacteria</taxon>
        <taxon>Pseudomonadati</taxon>
        <taxon>Myxococcota</taxon>
        <taxon>Myxococcia</taxon>
        <taxon>Myxococcales</taxon>
        <taxon>Sorangiineae</taxon>
        <taxon>Pendulisporaceae</taxon>
        <taxon>Pendulispora</taxon>
    </lineage>
</organism>
<feature type="binding site" evidence="7">
    <location>
        <position position="222"/>
    </location>
    <ligand>
        <name>substrate</name>
    </ligand>
</feature>
<dbReference type="SUPFAM" id="SSF51366">
    <property type="entry name" value="Ribulose-phoshate binding barrel"/>
    <property type="match status" value="1"/>
</dbReference>
<evidence type="ECO:0000256" key="2">
    <source>
        <dbReference type="ARBA" id="ARBA00004861"/>
    </source>
</evidence>
<comment type="pathway">
    <text evidence="2 7 8">Pyrimidine metabolism; UMP biosynthesis via de novo pathway; UMP from orotate: step 2/2.</text>
</comment>
<keyword evidence="3 7" id="KW-0210">Decarboxylase</keyword>
<feature type="binding site" evidence="7">
    <location>
        <position position="202"/>
    </location>
    <ligand>
        <name>substrate</name>
    </ligand>
</feature>
<sequence>MSTGRLIFAADFADVDEARRASLALQPHLGLVKIGLELFVGAGPQALSWAREAGLPVFLDLKLHDIPATVERAVDRAVALGARMLTVHAGGGKEMLARAVRRAEAAGDTCTIVAVTVLTSLDDADLTQLGIDAKPDAHARRLARLAFDQGVRAFVCSPEEVATLRVELGPMATLITPGVRPEIPGLPGATFNAGSAKGSDDQKRVATARDAIARGADYVVVGRPIRDAADPVAAAASLDQSVREALAGRA</sequence>
<keyword evidence="5 7" id="KW-0456">Lyase</keyword>
<feature type="binding site" evidence="7">
    <location>
        <position position="180"/>
    </location>
    <ligand>
        <name>substrate</name>
    </ligand>
</feature>
<proteinExistence type="inferred from homology"/>
<evidence type="ECO:0000256" key="5">
    <source>
        <dbReference type="ARBA" id="ARBA00023239"/>
    </source>
</evidence>
<keyword evidence="4 7" id="KW-0665">Pyrimidine biosynthesis</keyword>
<evidence type="ECO:0000259" key="9">
    <source>
        <dbReference type="SMART" id="SM00934"/>
    </source>
</evidence>
<feature type="binding site" evidence="7">
    <location>
        <position position="119"/>
    </location>
    <ligand>
        <name>substrate</name>
    </ligand>
</feature>
<evidence type="ECO:0000313" key="10">
    <source>
        <dbReference type="EMBL" id="WXA99645.1"/>
    </source>
</evidence>
<evidence type="ECO:0000256" key="8">
    <source>
        <dbReference type="RuleBase" id="RU000512"/>
    </source>
</evidence>
<feature type="binding site" evidence="7">
    <location>
        <position position="223"/>
    </location>
    <ligand>
        <name>substrate</name>
    </ligand>
</feature>
<dbReference type="Gene3D" id="3.20.20.70">
    <property type="entry name" value="Aldolase class I"/>
    <property type="match status" value="1"/>
</dbReference>
<evidence type="ECO:0000256" key="7">
    <source>
        <dbReference type="HAMAP-Rule" id="MF_01200"/>
    </source>
</evidence>
<dbReference type="GO" id="GO:0004590">
    <property type="term" value="F:orotidine-5'-phosphate decarboxylase activity"/>
    <property type="evidence" value="ECO:0007669"/>
    <property type="project" value="UniProtKB-EC"/>
</dbReference>
<name>A0ABZ2KLV7_9BACT</name>
<dbReference type="InterPro" id="IPR014732">
    <property type="entry name" value="OMPdecase"/>
</dbReference>
<dbReference type="Proteomes" id="UP001379533">
    <property type="component" value="Chromosome"/>
</dbReference>
<dbReference type="InterPro" id="IPR018089">
    <property type="entry name" value="OMPdecase_AS"/>
</dbReference>
<dbReference type="PANTHER" id="PTHR32119:SF2">
    <property type="entry name" value="OROTIDINE 5'-PHOSPHATE DECARBOXYLASE"/>
    <property type="match status" value="1"/>
</dbReference>
<evidence type="ECO:0000313" key="11">
    <source>
        <dbReference type="Proteomes" id="UP001379533"/>
    </source>
</evidence>
<comment type="catalytic activity">
    <reaction evidence="6 7 8">
        <text>orotidine 5'-phosphate + H(+) = UMP + CO2</text>
        <dbReference type="Rhea" id="RHEA:11596"/>
        <dbReference type="ChEBI" id="CHEBI:15378"/>
        <dbReference type="ChEBI" id="CHEBI:16526"/>
        <dbReference type="ChEBI" id="CHEBI:57538"/>
        <dbReference type="ChEBI" id="CHEBI:57865"/>
        <dbReference type="EC" id="4.1.1.23"/>
    </reaction>
</comment>
<dbReference type="RefSeq" id="WP_394850286.1">
    <property type="nucleotide sequence ID" value="NZ_CP089982.1"/>
</dbReference>
<reference evidence="10 11" key="1">
    <citation type="submission" date="2021-12" db="EMBL/GenBank/DDBJ databases">
        <title>Discovery of the Pendulisporaceae a myxobacterial family with distinct sporulation behavior and unique specialized metabolism.</title>
        <authorList>
            <person name="Garcia R."/>
            <person name="Popoff A."/>
            <person name="Bader C.D."/>
            <person name="Loehr J."/>
            <person name="Walesch S."/>
            <person name="Walt C."/>
            <person name="Boldt J."/>
            <person name="Bunk B."/>
            <person name="Haeckl F.J.F.P.J."/>
            <person name="Gunesch A.P."/>
            <person name="Birkelbach J."/>
            <person name="Nuebel U."/>
            <person name="Pietschmann T."/>
            <person name="Bach T."/>
            <person name="Mueller R."/>
        </authorList>
    </citation>
    <scope>NUCLEOTIDE SEQUENCE [LARGE SCALE GENOMIC DNA]</scope>
    <source>
        <strain evidence="10 11">MSr12523</strain>
    </source>
</reference>
<dbReference type="PROSITE" id="PS00156">
    <property type="entry name" value="OMPDECASE"/>
    <property type="match status" value="1"/>
</dbReference>
<dbReference type="CDD" id="cd04725">
    <property type="entry name" value="OMP_decarboxylase_like"/>
    <property type="match status" value="1"/>
</dbReference>
<protein>
    <recommendedName>
        <fullName evidence="7">Orotidine 5'-phosphate decarboxylase</fullName>
        <ecNumber evidence="7">4.1.1.23</ecNumber>
    </recommendedName>
    <alternativeName>
        <fullName evidence="7">OMP decarboxylase</fullName>
        <shortName evidence="7">OMPDCase</shortName>
        <shortName evidence="7">OMPdecase</shortName>
    </alternativeName>
</protein>
<dbReference type="EC" id="4.1.1.23" evidence="7"/>
<gene>
    <name evidence="7 10" type="primary">pyrF</name>
    <name evidence="10" type="ORF">LZC95_22865</name>
</gene>
<feature type="binding site" evidence="7">
    <location>
        <position position="33"/>
    </location>
    <ligand>
        <name>substrate</name>
    </ligand>
</feature>
<accession>A0ABZ2KLV7</accession>
<comment type="function">
    <text evidence="1 7">Catalyzes the decarboxylation of orotidine 5'-monophosphate (OMP) to uridine 5'-monophosphate (UMP).</text>
</comment>
<keyword evidence="11" id="KW-1185">Reference proteome</keyword>
<feature type="binding site" evidence="7">
    <location>
        <begin position="60"/>
        <end position="69"/>
    </location>
    <ligand>
        <name>substrate</name>
    </ligand>
</feature>
<dbReference type="Pfam" id="PF00215">
    <property type="entry name" value="OMPdecase"/>
    <property type="match status" value="1"/>
</dbReference>
<dbReference type="HAMAP" id="MF_01200_B">
    <property type="entry name" value="OMPdecase_type1_B"/>
    <property type="match status" value="1"/>
</dbReference>
<dbReference type="NCBIfam" id="TIGR01740">
    <property type="entry name" value="pyrF"/>
    <property type="match status" value="1"/>
</dbReference>
<feature type="binding site" evidence="7">
    <location>
        <position position="11"/>
    </location>
    <ligand>
        <name>substrate</name>
    </ligand>
</feature>
<feature type="active site" description="Proton donor" evidence="7">
    <location>
        <position position="62"/>
    </location>
</feature>
<evidence type="ECO:0000256" key="1">
    <source>
        <dbReference type="ARBA" id="ARBA00002356"/>
    </source>
</evidence>